<dbReference type="Proteomes" id="UP000739411">
    <property type="component" value="Unassembled WGS sequence"/>
</dbReference>
<organism evidence="1 2">
    <name type="scientific">Candidatus Dechloromonas phosphorivorans</name>
    <dbReference type="NCBI Taxonomy" id="2899244"/>
    <lineage>
        <taxon>Bacteria</taxon>
        <taxon>Pseudomonadati</taxon>
        <taxon>Pseudomonadota</taxon>
        <taxon>Betaproteobacteria</taxon>
        <taxon>Rhodocyclales</taxon>
        <taxon>Azonexaceae</taxon>
        <taxon>Dechloromonas</taxon>
    </lineage>
</organism>
<sequence length="45" mass="5130">MATRTTPQIAYPKPDGRAHLRPSLSIFLSGTNHEENQRCHLQLKD</sequence>
<comment type="caution">
    <text evidence="1">The sequence shown here is derived from an EMBL/GenBank/DDBJ whole genome shotgun (WGS) entry which is preliminary data.</text>
</comment>
<protein>
    <submittedName>
        <fullName evidence="1">4Fe-4S dicluster domain-containing protein</fullName>
    </submittedName>
</protein>
<dbReference type="AlphaFoldDB" id="A0A935K986"/>
<gene>
    <name evidence="1" type="ORF">IPJ38_05155</name>
</gene>
<proteinExistence type="predicted"/>
<dbReference type="EMBL" id="JADJMS010000011">
    <property type="protein sequence ID" value="MBK7414581.1"/>
    <property type="molecule type" value="Genomic_DNA"/>
</dbReference>
<reference evidence="1 2" key="1">
    <citation type="submission" date="2020-10" db="EMBL/GenBank/DDBJ databases">
        <title>Connecting structure to function with the recovery of over 1000 high-quality activated sludge metagenome-assembled genomes encoding full-length rRNA genes using long-read sequencing.</title>
        <authorList>
            <person name="Singleton C.M."/>
            <person name="Petriglieri F."/>
            <person name="Kristensen J.M."/>
            <person name="Kirkegaard R.H."/>
            <person name="Michaelsen T.Y."/>
            <person name="Andersen M.H."/>
            <person name="Karst S.M."/>
            <person name="Dueholm M.S."/>
            <person name="Nielsen P.H."/>
            <person name="Albertsen M."/>
        </authorList>
    </citation>
    <scope>NUCLEOTIDE SEQUENCE [LARGE SCALE GENOMIC DNA]</scope>
    <source>
        <strain evidence="1">EsbW_18-Q3-R4-48_BATAC.463</strain>
    </source>
</reference>
<evidence type="ECO:0000313" key="2">
    <source>
        <dbReference type="Proteomes" id="UP000739411"/>
    </source>
</evidence>
<accession>A0A935K986</accession>
<name>A0A935K986_9RHOO</name>
<evidence type="ECO:0000313" key="1">
    <source>
        <dbReference type="EMBL" id="MBK7414581.1"/>
    </source>
</evidence>